<feature type="binding site" evidence="8 10">
    <location>
        <begin position="108"/>
        <end position="110"/>
    </location>
    <ligand>
        <name>substrate</name>
    </ligand>
</feature>
<dbReference type="Pfam" id="PF00745">
    <property type="entry name" value="GlutR_dimer"/>
    <property type="match status" value="1"/>
</dbReference>
<dbReference type="GO" id="GO:0019353">
    <property type="term" value="P:protoporphyrinogen IX biosynthetic process from glutamate"/>
    <property type="evidence" value="ECO:0007669"/>
    <property type="project" value="TreeGrafter"/>
</dbReference>
<keyword evidence="4 8" id="KW-0521">NADP</keyword>
<feature type="binding site" evidence="8 10">
    <location>
        <position position="103"/>
    </location>
    <ligand>
        <name>substrate</name>
    </ligand>
</feature>
<feature type="binding site" evidence="8 11">
    <location>
        <begin position="179"/>
        <end position="184"/>
    </location>
    <ligand>
        <name>NADP(+)</name>
        <dbReference type="ChEBI" id="CHEBI:58349"/>
    </ligand>
</feature>
<evidence type="ECO:0000259" key="16">
    <source>
        <dbReference type="Pfam" id="PF05201"/>
    </source>
</evidence>
<evidence type="ECO:0000259" key="15">
    <source>
        <dbReference type="Pfam" id="PF01488"/>
    </source>
</evidence>
<dbReference type="SUPFAM" id="SSF69742">
    <property type="entry name" value="Glutamyl tRNA-reductase catalytic, N-terminal domain"/>
    <property type="match status" value="1"/>
</dbReference>
<dbReference type="InterPro" id="IPR015896">
    <property type="entry name" value="4pyrrol_synth_GluRdtase_dimer"/>
</dbReference>
<dbReference type="InterPro" id="IPR015895">
    <property type="entry name" value="4pyrrol_synth_GluRdtase_N"/>
</dbReference>
<evidence type="ECO:0000256" key="1">
    <source>
        <dbReference type="ARBA" id="ARBA00005059"/>
    </source>
</evidence>
<evidence type="ECO:0000256" key="12">
    <source>
        <dbReference type="PIRSR" id="PIRSR000445-4"/>
    </source>
</evidence>
<reference evidence="17 18" key="1">
    <citation type="journal article" date="2016" name="PLoS ONE">
        <title>Plasmid Characterization and Chromosome Analysis of Two netF+ Clostridium perfringens Isolates Associated with Foal and Canine Necrotizing Enteritis.</title>
        <authorList>
            <person name="Mehdizadeh Gohari I."/>
            <person name="Kropinski A.M."/>
            <person name="Weese S.J."/>
            <person name="Parreira V.R."/>
            <person name="Whitehead A.E."/>
            <person name="Boerlin P."/>
            <person name="Prescott J.F."/>
        </authorList>
    </citation>
    <scope>NUCLEOTIDE SEQUENCE [LARGE SCALE GENOMIC DNA]</scope>
    <source>
        <strain evidence="17 18">JP838</strain>
    </source>
</reference>
<evidence type="ECO:0000256" key="4">
    <source>
        <dbReference type="ARBA" id="ARBA00022857"/>
    </source>
</evidence>
<evidence type="ECO:0000259" key="14">
    <source>
        <dbReference type="Pfam" id="PF00745"/>
    </source>
</evidence>
<dbReference type="OrthoDB" id="110209at2"/>
<dbReference type="EC" id="1.2.1.70" evidence="3 8"/>
<dbReference type="FunFam" id="3.30.460.30:FF:000001">
    <property type="entry name" value="Glutamyl-tRNA reductase"/>
    <property type="match status" value="1"/>
</dbReference>
<evidence type="ECO:0000256" key="5">
    <source>
        <dbReference type="ARBA" id="ARBA00023002"/>
    </source>
</evidence>
<comment type="miscellaneous">
    <text evidence="8">During catalysis, the active site Cys acts as a nucleophile attacking the alpha-carbonyl group of tRNA-bound glutamate with the formation of a thioester intermediate between enzyme and glutamate, and the concomitant release of tRNA(Glu). The thioester intermediate is finally reduced by direct hydride transfer from NADPH, to form the product GSA.</text>
</comment>
<dbReference type="InterPro" id="IPR036291">
    <property type="entry name" value="NAD(P)-bd_dom_sf"/>
</dbReference>
<organism evidence="17 18">
    <name type="scientific">Clostridium perfringens</name>
    <dbReference type="NCBI Taxonomy" id="1502"/>
    <lineage>
        <taxon>Bacteria</taxon>
        <taxon>Bacillati</taxon>
        <taxon>Bacillota</taxon>
        <taxon>Clostridia</taxon>
        <taxon>Eubacteriales</taxon>
        <taxon>Clostridiaceae</taxon>
        <taxon>Clostridium</taxon>
    </lineage>
</organism>
<comment type="subunit">
    <text evidence="8">Homodimer.</text>
</comment>
<dbReference type="SUPFAM" id="SSF51735">
    <property type="entry name" value="NAD(P)-binding Rossmann-fold domains"/>
    <property type="match status" value="1"/>
</dbReference>
<dbReference type="PANTHER" id="PTHR43013:SF1">
    <property type="entry name" value="GLUTAMYL-TRNA REDUCTASE"/>
    <property type="match status" value="1"/>
</dbReference>
<dbReference type="EMBL" id="CP010994">
    <property type="protein sequence ID" value="AMN35961.1"/>
    <property type="molecule type" value="Genomic_DNA"/>
</dbReference>
<dbReference type="PROSITE" id="PS00747">
    <property type="entry name" value="GLUTR"/>
    <property type="match status" value="1"/>
</dbReference>
<feature type="domain" description="Tetrapyrrole biosynthesis glutamyl-tRNA reductase dimerisation" evidence="14">
    <location>
        <begin position="306"/>
        <end position="398"/>
    </location>
</feature>
<dbReference type="Gene3D" id="3.40.50.720">
    <property type="entry name" value="NAD(P)-binding Rossmann-like Domain"/>
    <property type="match status" value="1"/>
</dbReference>
<keyword evidence="5 8" id="KW-0560">Oxidoreductase</keyword>
<dbReference type="RefSeq" id="WP_061428449.1">
    <property type="nucleotide sequence ID" value="NZ_CABPRK010000001.1"/>
</dbReference>
<comment type="domain">
    <text evidence="8">Possesses an unusual extended V-shaped dimeric structure with each monomer consisting of three distinct domains arranged along a curved 'spinal' alpha-helix. The N-terminal catalytic domain specifically recognizes the glutamate moiety of the substrate. The second domain is the NADPH-binding domain, and the third C-terminal domain is responsible for dimerization.</text>
</comment>
<dbReference type="InterPro" id="IPR018214">
    <property type="entry name" value="GluRdtase_CS"/>
</dbReference>
<evidence type="ECO:0000256" key="8">
    <source>
        <dbReference type="HAMAP-Rule" id="MF_00087"/>
    </source>
</evidence>
<dbReference type="HAMAP" id="MF_00087">
    <property type="entry name" value="Glu_tRNA_reductase"/>
    <property type="match status" value="1"/>
</dbReference>
<feature type="binding site" evidence="8 10">
    <location>
        <begin position="45"/>
        <end position="48"/>
    </location>
    <ligand>
        <name>substrate</name>
    </ligand>
</feature>
<dbReference type="GO" id="GO:0008883">
    <property type="term" value="F:glutamyl-tRNA reductase activity"/>
    <property type="evidence" value="ECO:0007669"/>
    <property type="project" value="UniProtKB-UniRule"/>
</dbReference>
<dbReference type="UniPathway" id="UPA00251">
    <property type="reaction ID" value="UER00316"/>
</dbReference>
<dbReference type="PANTHER" id="PTHR43013">
    <property type="entry name" value="GLUTAMYL-TRNA REDUCTASE"/>
    <property type="match status" value="1"/>
</dbReference>
<evidence type="ECO:0000256" key="11">
    <source>
        <dbReference type="PIRSR" id="PIRSR000445-3"/>
    </source>
</evidence>
<dbReference type="InterPro" id="IPR036343">
    <property type="entry name" value="GluRdtase_N_sf"/>
</dbReference>
<dbReference type="PIRSF" id="PIRSF000445">
    <property type="entry name" value="4pyrrol_synth_GluRdtase"/>
    <property type="match status" value="1"/>
</dbReference>
<feature type="site" description="Important for activity" evidence="8 12">
    <location>
        <position position="93"/>
    </location>
</feature>
<proteinExistence type="inferred from homology"/>
<feature type="binding site" evidence="8 10">
    <location>
        <position position="114"/>
    </location>
    <ligand>
        <name>substrate</name>
    </ligand>
</feature>
<feature type="domain" description="Quinate/shikimate 5-dehydrogenase/glutamyl-tRNA reductase" evidence="15">
    <location>
        <begin position="173"/>
        <end position="290"/>
    </location>
</feature>
<gene>
    <name evidence="8" type="primary">hemA</name>
    <name evidence="17" type="ORF">JFP838_09400</name>
</gene>
<evidence type="ECO:0000256" key="6">
    <source>
        <dbReference type="ARBA" id="ARBA00023244"/>
    </source>
</evidence>
<dbReference type="Pfam" id="PF01488">
    <property type="entry name" value="Shikimate_DH"/>
    <property type="match status" value="1"/>
</dbReference>
<feature type="domain" description="Glutamyl-tRNA reductase N-terminal" evidence="16">
    <location>
        <begin position="9"/>
        <end position="149"/>
    </location>
</feature>
<keyword evidence="6 8" id="KW-0627">Porphyrin biosynthesis</keyword>
<name>A0A127EJ13_CLOPF</name>
<dbReference type="NCBIfam" id="TIGR01035">
    <property type="entry name" value="hemA"/>
    <property type="match status" value="1"/>
</dbReference>
<dbReference type="Pfam" id="PF05201">
    <property type="entry name" value="GlutR_N"/>
    <property type="match status" value="1"/>
</dbReference>
<evidence type="ECO:0000256" key="3">
    <source>
        <dbReference type="ARBA" id="ARBA00012970"/>
    </source>
</evidence>
<protein>
    <recommendedName>
        <fullName evidence="3 8">Glutamyl-tRNA reductase</fullName>
        <shortName evidence="8">GluTR</shortName>
        <ecNumber evidence="3 8">1.2.1.70</ecNumber>
    </recommendedName>
</protein>
<dbReference type="Gene3D" id="3.30.460.30">
    <property type="entry name" value="Glutamyl-tRNA reductase, N-terminal domain"/>
    <property type="match status" value="1"/>
</dbReference>
<comment type="function">
    <text evidence="8">Catalyzes the NADPH-dependent reduction of glutamyl-tRNA(Glu) to glutamate 1-semialdehyde (GSA).</text>
</comment>
<comment type="catalytic activity">
    <reaction evidence="7 8 13">
        <text>(S)-4-amino-5-oxopentanoate + tRNA(Glu) + NADP(+) = L-glutamyl-tRNA(Glu) + NADPH + H(+)</text>
        <dbReference type="Rhea" id="RHEA:12344"/>
        <dbReference type="Rhea" id="RHEA-COMP:9663"/>
        <dbReference type="Rhea" id="RHEA-COMP:9680"/>
        <dbReference type="ChEBI" id="CHEBI:15378"/>
        <dbReference type="ChEBI" id="CHEBI:57501"/>
        <dbReference type="ChEBI" id="CHEBI:57783"/>
        <dbReference type="ChEBI" id="CHEBI:58349"/>
        <dbReference type="ChEBI" id="CHEBI:78442"/>
        <dbReference type="ChEBI" id="CHEBI:78520"/>
        <dbReference type="EC" id="1.2.1.70"/>
    </reaction>
</comment>
<dbReference type="Proteomes" id="UP000070260">
    <property type="component" value="Chromosome"/>
</dbReference>
<sequence length="400" mass="45871">MIGVIGVKRNVDIAIREKLALYPKKHKKYVGELLNSFKEVVILNTCNRTEIYFNCTEEISEDEIFDKIFNVFNWNDDLKKYMFLSKEKRAVTHLMEVICGFHSRILGEDQILGQIKDAYKTAISDNSISSELQKMFEIAIACGKKFKTECKMFEVPVSSVSISINSALLKGCKKFMVLGYGEIGKLAIKHLLSHKVECIYLIVRDKSKASDLEGEIVEVLDFNEKNHVINEVDCIVSCTAAPHTVVRNEDIKTEGDIIHIYDLAVPRDVDKELSEKERVILKDIDEISKIDDKNKKIRKERMEEYKHIVEESIEEFLNWLKIREVSSKIRNIKIRENEICSERIKTFSNKGNGENAKLAERMIKSTADAYVNRAIELLKSEALKGSDSSCAEIIEKIFLT</sequence>
<dbReference type="InterPro" id="IPR000343">
    <property type="entry name" value="4pyrrol_synth_GluRdtase"/>
</dbReference>
<comment type="similarity">
    <text evidence="2 8 13">Belongs to the glutamyl-tRNA reductase family.</text>
</comment>
<evidence type="ECO:0000256" key="2">
    <source>
        <dbReference type="ARBA" id="ARBA00005916"/>
    </source>
</evidence>
<comment type="pathway">
    <text evidence="1 8 13">Porphyrin-containing compound metabolism; protoporphyrin-IX biosynthesis; 5-aminolevulinate from L-glutamyl-tRNA(Glu): step 1/2.</text>
</comment>
<feature type="active site" description="Nucleophile" evidence="8 9">
    <location>
        <position position="46"/>
    </location>
</feature>
<evidence type="ECO:0000313" key="17">
    <source>
        <dbReference type="EMBL" id="AMN35961.1"/>
    </source>
</evidence>
<accession>A0A127EJ13</accession>
<dbReference type="GO" id="GO:0050661">
    <property type="term" value="F:NADP binding"/>
    <property type="evidence" value="ECO:0007669"/>
    <property type="project" value="InterPro"/>
</dbReference>
<evidence type="ECO:0000313" key="18">
    <source>
        <dbReference type="Proteomes" id="UP000070260"/>
    </source>
</evidence>
<evidence type="ECO:0000256" key="13">
    <source>
        <dbReference type="RuleBase" id="RU000584"/>
    </source>
</evidence>
<evidence type="ECO:0000256" key="9">
    <source>
        <dbReference type="PIRSR" id="PIRSR000445-1"/>
    </source>
</evidence>
<evidence type="ECO:0000256" key="10">
    <source>
        <dbReference type="PIRSR" id="PIRSR000445-2"/>
    </source>
</evidence>
<dbReference type="AlphaFoldDB" id="A0A127EJ13"/>
<dbReference type="PATRIC" id="fig|1502.177.peg.1928"/>
<dbReference type="InterPro" id="IPR006151">
    <property type="entry name" value="Shikm_DH/Glu-tRNA_Rdtase"/>
</dbReference>
<evidence type="ECO:0000256" key="7">
    <source>
        <dbReference type="ARBA" id="ARBA00047464"/>
    </source>
</evidence>